<dbReference type="EMBL" id="MU859330">
    <property type="protein sequence ID" value="KAK3947627.1"/>
    <property type="molecule type" value="Genomic_DNA"/>
</dbReference>
<evidence type="ECO:0000313" key="2">
    <source>
        <dbReference type="EMBL" id="KAK3947627.1"/>
    </source>
</evidence>
<keyword evidence="1" id="KW-0472">Membrane</keyword>
<feature type="transmembrane region" description="Helical" evidence="1">
    <location>
        <begin position="160"/>
        <end position="188"/>
    </location>
</feature>
<accession>A0AAN6SB15</accession>
<feature type="transmembrane region" description="Helical" evidence="1">
    <location>
        <begin position="123"/>
        <end position="140"/>
    </location>
</feature>
<gene>
    <name evidence="2" type="ORF">QBC32DRAFT_383561</name>
</gene>
<keyword evidence="1" id="KW-1133">Transmembrane helix</keyword>
<dbReference type="Pfam" id="PF20246">
    <property type="entry name" value="DUF6601"/>
    <property type="match status" value="1"/>
</dbReference>
<organism evidence="2 3">
    <name type="scientific">Pseudoneurospora amorphoporcata</name>
    <dbReference type="NCBI Taxonomy" id="241081"/>
    <lineage>
        <taxon>Eukaryota</taxon>
        <taxon>Fungi</taxon>
        <taxon>Dikarya</taxon>
        <taxon>Ascomycota</taxon>
        <taxon>Pezizomycotina</taxon>
        <taxon>Sordariomycetes</taxon>
        <taxon>Sordariomycetidae</taxon>
        <taxon>Sordariales</taxon>
        <taxon>Sordariaceae</taxon>
        <taxon>Pseudoneurospora</taxon>
    </lineage>
</organism>
<evidence type="ECO:0000256" key="1">
    <source>
        <dbReference type="SAM" id="Phobius"/>
    </source>
</evidence>
<keyword evidence="1" id="KW-0812">Transmembrane</keyword>
<reference evidence="2" key="1">
    <citation type="journal article" date="2023" name="Mol. Phylogenet. Evol.">
        <title>Genome-scale phylogeny and comparative genomics of the fungal order Sordariales.</title>
        <authorList>
            <person name="Hensen N."/>
            <person name="Bonometti L."/>
            <person name="Westerberg I."/>
            <person name="Brannstrom I.O."/>
            <person name="Guillou S."/>
            <person name="Cros-Aarteil S."/>
            <person name="Calhoun S."/>
            <person name="Haridas S."/>
            <person name="Kuo A."/>
            <person name="Mondo S."/>
            <person name="Pangilinan J."/>
            <person name="Riley R."/>
            <person name="LaButti K."/>
            <person name="Andreopoulos B."/>
            <person name="Lipzen A."/>
            <person name="Chen C."/>
            <person name="Yan M."/>
            <person name="Daum C."/>
            <person name="Ng V."/>
            <person name="Clum A."/>
            <person name="Steindorff A."/>
            <person name="Ohm R.A."/>
            <person name="Martin F."/>
            <person name="Silar P."/>
            <person name="Natvig D.O."/>
            <person name="Lalanne C."/>
            <person name="Gautier V."/>
            <person name="Ament-Velasquez S.L."/>
            <person name="Kruys A."/>
            <person name="Hutchinson M.I."/>
            <person name="Powell A.J."/>
            <person name="Barry K."/>
            <person name="Miller A.N."/>
            <person name="Grigoriev I.V."/>
            <person name="Debuchy R."/>
            <person name="Gladieux P."/>
            <person name="Hiltunen Thoren M."/>
            <person name="Johannesson H."/>
        </authorList>
    </citation>
    <scope>NUCLEOTIDE SEQUENCE</scope>
    <source>
        <strain evidence="2">CBS 626.80</strain>
    </source>
</reference>
<dbReference type="AlphaFoldDB" id="A0AAN6SB15"/>
<name>A0AAN6SB15_9PEZI</name>
<dbReference type="InterPro" id="IPR046536">
    <property type="entry name" value="DUF6601"/>
</dbReference>
<keyword evidence="3" id="KW-1185">Reference proteome</keyword>
<dbReference type="Proteomes" id="UP001303222">
    <property type="component" value="Unassembled WGS sequence"/>
</dbReference>
<reference evidence="2" key="2">
    <citation type="submission" date="2023-06" db="EMBL/GenBank/DDBJ databases">
        <authorList>
            <consortium name="Lawrence Berkeley National Laboratory"/>
            <person name="Mondo S.J."/>
            <person name="Hensen N."/>
            <person name="Bonometti L."/>
            <person name="Westerberg I."/>
            <person name="Brannstrom I.O."/>
            <person name="Guillou S."/>
            <person name="Cros-Aarteil S."/>
            <person name="Calhoun S."/>
            <person name="Haridas S."/>
            <person name="Kuo A."/>
            <person name="Pangilinan J."/>
            <person name="Riley R."/>
            <person name="Labutti K."/>
            <person name="Andreopoulos B."/>
            <person name="Lipzen A."/>
            <person name="Chen C."/>
            <person name="Yanf M."/>
            <person name="Daum C."/>
            <person name="Ng V."/>
            <person name="Clum A."/>
            <person name="Steindorff A."/>
            <person name="Ohm R."/>
            <person name="Martin F."/>
            <person name="Silar P."/>
            <person name="Natvig D."/>
            <person name="Lalanne C."/>
            <person name="Gautier V."/>
            <person name="Ament-Velasquez S.L."/>
            <person name="Kruys A."/>
            <person name="Hutchinson M.I."/>
            <person name="Powell A.J."/>
            <person name="Barry K."/>
            <person name="Miller A.N."/>
            <person name="Grigoriev I.V."/>
            <person name="Debuchy R."/>
            <person name="Gladieux P."/>
            <person name="Thoren M.H."/>
            <person name="Johannesson H."/>
        </authorList>
    </citation>
    <scope>NUCLEOTIDE SEQUENCE</scope>
    <source>
        <strain evidence="2">CBS 626.80</strain>
    </source>
</reference>
<proteinExistence type="predicted"/>
<comment type="caution">
    <text evidence="2">The sequence shown here is derived from an EMBL/GenBank/DDBJ whole genome shotgun (WGS) entry which is preliminary data.</text>
</comment>
<sequence length="195" mass="21866">MSNFSQAPFPLSCAPNRDRLSLYPDATVRDVAIEPAHITHVPGDVAIEPITHVLGDPAVSLLPKDVRAHLSAFNRSITMGFLRSYALLVPHRLDFVLSKFISYFRYITDEQVARRYYYGQLRLLQLNWAVRIFLVLAVPADDLWFSGLGDSGLQKLGRAFWVFSAAVILAWLVAGALILGIPLAVLAWQVLWGYR</sequence>
<protein>
    <submittedName>
        <fullName evidence="2">Uncharacterized protein</fullName>
    </submittedName>
</protein>
<evidence type="ECO:0000313" key="3">
    <source>
        <dbReference type="Proteomes" id="UP001303222"/>
    </source>
</evidence>